<keyword evidence="1" id="KW-0812">Transmembrane</keyword>
<dbReference type="GeneID" id="18500261"/>
<proteinExistence type="predicted"/>
<keyword evidence="1" id="KW-0472">Membrane</keyword>
<reference evidence="2 3" key="1">
    <citation type="submission" date="2014-01" db="EMBL/GenBank/DDBJ databases">
        <title>Genomic analysis and determination of host recognition proteins in staphylococcal Twort-like phages.</title>
        <authorList>
            <person name="Takeuchi I."/>
            <person name="Osada K."/>
            <person name="Asakawa H."/>
            <person name="Miyanaga K."/>
            <person name="Tanji Y."/>
        </authorList>
    </citation>
    <scope>NUCLEOTIDE SEQUENCE [LARGE SCALE GENOMIC DNA]</scope>
    <source>
        <strain evidence="2">PhiSA012</strain>
    </source>
</reference>
<keyword evidence="1" id="KW-1133">Transmembrane helix</keyword>
<name>W0TW43_9CAUD</name>
<dbReference type="EMBL" id="AB903967">
    <property type="protein sequence ID" value="BAO47213.1"/>
    <property type="molecule type" value="Genomic_DNA"/>
</dbReference>
<dbReference type="RefSeq" id="YP_009006837.1">
    <property type="nucleotide sequence ID" value="NC_023573.1"/>
</dbReference>
<feature type="transmembrane region" description="Helical" evidence="1">
    <location>
        <begin position="83"/>
        <end position="104"/>
    </location>
</feature>
<evidence type="ECO:0000256" key="1">
    <source>
        <dbReference type="SAM" id="Phobius"/>
    </source>
</evidence>
<keyword evidence="3" id="KW-1185">Reference proteome</keyword>
<organism evidence="2 3">
    <name type="scientific">Staphylococcus phage phiSA12</name>
    <dbReference type="NCBI Taxonomy" id="1450142"/>
    <lineage>
        <taxon>Viruses</taxon>
        <taxon>Duplodnaviria</taxon>
        <taxon>Heunggongvirae</taxon>
        <taxon>Uroviricota</taxon>
        <taxon>Caudoviricetes</taxon>
        <taxon>Herelleviridae</taxon>
        <taxon>Twortvirinae</taxon>
        <taxon>Kayvirus</taxon>
        <taxon>Kayvirus SA12</taxon>
    </lineage>
</organism>
<sequence length="133" mass="15028">MKLEDKVLERIDSLGNKAGNLSNQAMESLVKYQITYGIIDIVVSILFIALTIFLGKVYLKEYKKVKMDLKESLLYDDYDDLSGIGWCYTIILILLTLFSLCAIVEGIPTDIMRLINPEVYAVKDLIEQVKGGN</sequence>
<dbReference type="Proteomes" id="UP000019126">
    <property type="component" value="Segment"/>
</dbReference>
<feature type="transmembrane region" description="Helical" evidence="1">
    <location>
        <begin position="34"/>
        <end position="59"/>
    </location>
</feature>
<evidence type="ECO:0000313" key="3">
    <source>
        <dbReference type="Proteomes" id="UP000019126"/>
    </source>
</evidence>
<protein>
    <submittedName>
        <fullName evidence="2">Putative membrane protein</fullName>
    </submittedName>
</protein>
<dbReference type="OrthoDB" id="25664at10239"/>
<dbReference type="KEGG" id="vg:18500261"/>
<accession>W0TW43</accession>
<evidence type="ECO:0000313" key="2">
    <source>
        <dbReference type="EMBL" id="BAO47213.1"/>
    </source>
</evidence>